<feature type="non-terminal residue" evidence="5">
    <location>
        <position position="105"/>
    </location>
</feature>
<comment type="caution">
    <text evidence="5">The sequence shown here is derived from an EMBL/GenBank/DDBJ whole genome shotgun (WGS) entry which is preliminary data.</text>
</comment>
<dbReference type="InterPro" id="IPR043131">
    <property type="entry name" value="BCAT-like_N"/>
</dbReference>
<sequence length="105" mass="11907">MTDKAFHDRDGYIWMDGEFVPWRDAKVHVLTHSLHYGSAVFEGDRAYGGKIFELRDHSTRLRKSAELMGYKIPFSVAQIDKACKETLAKSGLGSAYVRPIAWRGS</sequence>
<dbReference type="InterPro" id="IPR036038">
    <property type="entry name" value="Aminotransferase-like"/>
</dbReference>
<evidence type="ECO:0000256" key="1">
    <source>
        <dbReference type="ARBA" id="ARBA00003109"/>
    </source>
</evidence>
<dbReference type="Pfam" id="PF01063">
    <property type="entry name" value="Aminotran_4"/>
    <property type="match status" value="1"/>
</dbReference>
<accession>A0A7C3FYD2</accession>
<keyword evidence="4" id="KW-0028">Amino-acid biosynthesis</keyword>
<evidence type="ECO:0000256" key="3">
    <source>
        <dbReference type="ARBA" id="ARBA00014472"/>
    </source>
</evidence>
<reference evidence="5" key="1">
    <citation type="journal article" date="2020" name="mSystems">
        <title>Genome- and Community-Level Interaction Insights into Carbon Utilization and Element Cycling Functions of Hydrothermarchaeota in Hydrothermal Sediment.</title>
        <authorList>
            <person name="Zhou Z."/>
            <person name="Liu Y."/>
            <person name="Xu W."/>
            <person name="Pan J."/>
            <person name="Luo Z.H."/>
            <person name="Li M."/>
        </authorList>
    </citation>
    <scope>NUCLEOTIDE SEQUENCE [LARGE SCALE GENOMIC DNA]</scope>
    <source>
        <strain evidence="5">HyVt-489</strain>
    </source>
</reference>
<organism evidence="5">
    <name type="scientific">Hellea balneolensis</name>
    <dbReference type="NCBI Taxonomy" id="287478"/>
    <lineage>
        <taxon>Bacteria</taxon>
        <taxon>Pseudomonadati</taxon>
        <taxon>Pseudomonadota</taxon>
        <taxon>Alphaproteobacteria</taxon>
        <taxon>Maricaulales</taxon>
        <taxon>Robiginitomaculaceae</taxon>
        <taxon>Hellea</taxon>
    </lineage>
</organism>
<gene>
    <name evidence="5" type="ORF">ENJ46_00280</name>
</gene>
<proteinExistence type="inferred from homology"/>
<protein>
    <recommendedName>
        <fullName evidence="3">Probable branched-chain-amino-acid aminotransferase</fullName>
    </recommendedName>
</protein>
<name>A0A7C3FYD2_9PROT</name>
<dbReference type="AlphaFoldDB" id="A0A7C3FYD2"/>
<dbReference type="Proteomes" id="UP000886042">
    <property type="component" value="Unassembled WGS sequence"/>
</dbReference>
<dbReference type="SUPFAM" id="SSF56752">
    <property type="entry name" value="D-aminoacid aminotransferase-like PLP-dependent enzymes"/>
    <property type="match status" value="1"/>
</dbReference>
<dbReference type="GO" id="GO:0008483">
    <property type="term" value="F:transaminase activity"/>
    <property type="evidence" value="ECO:0007669"/>
    <property type="project" value="UniProtKB-KW"/>
</dbReference>
<dbReference type="InterPro" id="IPR050571">
    <property type="entry name" value="Class-IV_PLP-Dep_Aminotrnsfr"/>
</dbReference>
<dbReference type="GO" id="GO:0005829">
    <property type="term" value="C:cytosol"/>
    <property type="evidence" value="ECO:0007669"/>
    <property type="project" value="TreeGrafter"/>
</dbReference>
<evidence type="ECO:0000256" key="4">
    <source>
        <dbReference type="ARBA" id="ARBA00023304"/>
    </source>
</evidence>
<keyword evidence="5" id="KW-0808">Transferase</keyword>
<dbReference type="EMBL" id="DRMN01000021">
    <property type="protein sequence ID" value="HFB54330.1"/>
    <property type="molecule type" value="Genomic_DNA"/>
</dbReference>
<comment type="similarity">
    <text evidence="2">Belongs to the class-IV pyridoxal-phosphate-dependent aminotransferase family.</text>
</comment>
<keyword evidence="4" id="KW-0100">Branched-chain amino acid biosynthesis</keyword>
<dbReference type="InterPro" id="IPR001544">
    <property type="entry name" value="Aminotrans_IV"/>
</dbReference>
<dbReference type="PANTHER" id="PTHR42743">
    <property type="entry name" value="AMINO-ACID AMINOTRANSFERASE"/>
    <property type="match status" value="1"/>
</dbReference>
<dbReference type="Gene3D" id="3.30.470.10">
    <property type="match status" value="1"/>
</dbReference>
<dbReference type="PANTHER" id="PTHR42743:SF11">
    <property type="entry name" value="AMINODEOXYCHORISMATE LYASE"/>
    <property type="match status" value="1"/>
</dbReference>
<comment type="function">
    <text evidence="1">Acts on leucine, isoleucine and valine.</text>
</comment>
<dbReference type="GO" id="GO:0009082">
    <property type="term" value="P:branched-chain amino acid biosynthetic process"/>
    <property type="evidence" value="ECO:0007669"/>
    <property type="project" value="UniProtKB-KW"/>
</dbReference>
<evidence type="ECO:0000313" key="5">
    <source>
        <dbReference type="EMBL" id="HFB54330.1"/>
    </source>
</evidence>
<evidence type="ECO:0000256" key="2">
    <source>
        <dbReference type="ARBA" id="ARBA00009320"/>
    </source>
</evidence>
<keyword evidence="5" id="KW-0032">Aminotransferase</keyword>